<evidence type="ECO:0000256" key="2">
    <source>
        <dbReference type="SAM" id="MobiDB-lite"/>
    </source>
</evidence>
<feature type="compositionally biased region" description="Polar residues" evidence="2">
    <location>
        <begin position="247"/>
        <end position="264"/>
    </location>
</feature>
<name>A0A8T2ST07_CERRI</name>
<comment type="caution">
    <text evidence="3">The sequence shown here is derived from an EMBL/GenBank/DDBJ whole genome shotgun (WGS) entry which is preliminary data.</text>
</comment>
<keyword evidence="4" id="KW-1185">Reference proteome</keyword>
<protein>
    <submittedName>
        <fullName evidence="3">Uncharacterized protein</fullName>
    </submittedName>
</protein>
<evidence type="ECO:0000256" key="1">
    <source>
        <dbReference type="SAM" id="Coils"/>
    </source>
</evidence>
<feature type="region of interest" description="Disordered" evidence="2">
    <location>
        <begin position="1"/>
        <end position="26"/>
    </location>
</feature>
<accession>A0A8T2ST07</accession>
<reference evidence="3" key="1">
    <citation type="submission" date="2021-08" db="EMBL/GenBank/DDBJ databases">
        <title>WGS assembly of Ceratopteris richardii.</title>
        <authorList>
            <person name="Marchant D.B."/>
            <person name="Chen G."/>
            <person name="Jenkins J."/>
            <person name="Shu S."/>
            <person name="Leebens-Mack J."/>
            <person name="Grimwood J."/>
            <person name="Schmutz J."/>
            <person name="Soltis P."/>
            <person name="Soltis D."/>
            <person name="Chen Z.-H."/>
        </authorList>
    </citation>
    <scope>NUCLEOTIDE SEQUENCE</scope>
    <source>
        <strain evidence="3">Whitten #5841</strain>
        <tissue evidence="3">Leaf</tissue>
    </source>
</reference>
<dbReference type="OrthoDB" id="1915286at2759"/>
<evidence type="ECO:0000313" key="4">
    <source>
        <dbReference type="Proteomes" id="UP000825935"/>
    </source>
</evidence>
<sequence>MRAFSTEDNPLSPTSSSSLDEKPDFLSNCKNADELFDYMTFLEYELERSKQQQNASQSKHKEEKQRLLERLEVALDKMDQAERELKAQKESDARLQNTVQQLRDECRRKERLLQDELRKEKNLEDRIQMLEMELQIKDDLINHRCKRDEKSKKQLQKENEILKKKATLGWMLGCLSEVYLQSELEGTAAPLLKMVRNIQRELERENVVLSYTNMPPQIQVEYIENEIHRLIECVRLADAEAEMSTCKLSDQTQTAKSGPSTQRSLPEDVDRTTISSGKTLAYGIEDNGNTGSTSKAVIPKLQDRHFLNPRIQEECGCPSTRYIINCFSGGSRNSMDGTVSNRIASENGLATVRDQYVSAANSAQIEMFEADPEAEVEHTRLSGSTWAEVNVMNKERAEAAEMMHCQSDIKHMLSRLELAMDHLMQHQRQLPQASLLPSPPSQQAVPQVQDRGLNDLDGMLLGAHAQKKRNKGVKGSGEVKRSVNKHGSVKKRKALSSKLKPPMKL</sequence>
<proteinExistence type="predicted"/>
<organism evidence="3 4">
    <name type="scientific">Ceratopteris richardii</name>
    <name type="common">Triangle waterfern</name>
    <dbReference type="NCBI Taxonomy" id="49495"/>
    <lineage>
        <taxon>Eukaryota</taxon>
        <taxon>Viridiplantae</taxon>
        <taxon>Streptophyta</taxon>
        <taxon>Embryophyta</taxon>
        <taxon>Tracheophyta</taxon>
        <taxon>Polypodiopsida</taxon>
        <taxon>Polypodiidae</taxon>
        <taxon>Polypodiales</taxon>
        <taxon>Pteridineae</taxon>
        <taxon>Pteridaceae</taxon>
        <taxon>Parkerioideae</taxon>
        <taxon>Ceratopteris</taxon>
    </lineage>
</organism>
<dbReference type="EMBL" id="CM035423">
    <property type="protein sequence ID" value="KAH7365940.1"/>
    <property type="molecule type" value="Genomic_DNA"/>
</dbReference>
<feature type="region of interest" description="Disordered" evidence="2">
    <location>
        <begin position="465"/>
        <end position="505"/>
    </location>
</feature>
<feature type="compositionally biased region" description="Basic residues" evidence="2">
    <location>
        <begin position="482"/>
        <end position="505"/>
    </location>
</feature>
<feature type="compositionally biased region" description="Polar residues" evidence="2">
    <location>
        <begin position="1"/>
        <end position="18"/>
    </location>
</feature>
<feature type="region of interest" description="Disordered" evidence="2">
    <location>
        <begin position="247"/>
        <end position="267"/>
    </location>
</feature>
<evidence type="ECO:0000313" key="3">
    <source>
        <dbReference type="EMBL" id="KAH7365940.1"/>
    </source>
</evidence>
<dbReference type="Proteomes" id="UP000825935">
    <property type="component" value="Chromosome 18"/>
</dbReference>
<feature type="coiled-coil region" evidence="1">
    <location>
        <begin position="57"/>
        <end position="165"/>
    </location>
</feature>
<keyword evidence="1" id="KW-0175">Coiled coil</keyword>
<dbReference type="AlphaFoldDB" id="A0A8T2ST07"/>
<gene>
    <name evidence="3" type="ORF">KP509_18G055200</name>
</gene>